<accession>A0A6J6CIM3</accession>
<evidence type="ECO:0000256" key="3">
    <source>
        <dbReference type="ARBA" id="ARBA00013008"/>
    </source>
</evidence>
<dbReference type="GO" id="GO:0004070">
    <property type="term" value="F:aspartate carbamoyltransferase activity"/>
    <property type="evidence" value="ECO:0007669"/>
    <property type="project" value="UniProtKB-EC"/>
</dbReference>
<evidence type="ECO:0000256" key="4">
    <source>
        <dbReference type="ARBA" id="ARBA00022679"/>
    </source>
</evidence>
<keyword evidence="4" id="KW-0808">Transferase</keyword>
<evidence type="ECO:0000256" key="2">
    <source>
        <dbReference type="ARBA" id="ARBA00008896"/>
    </source>
</evidence>
<dbReference type="GO" id="GO:0005829">
    <property type="term" value="C:cytosol"/>
    <property type="evidence" value="ECO:0007669"/>
    <property type="project" value="TreeGrafter"/>
</dbReference>
<dbReference type="PANTHER" id="PTHR45753">
    <property type="entry name" value="ORNITHINE CARBAMOYLTRANSFERASE, MITOCHONDRIAL"/>
    <property type="match status" value="1"/>
</dbReference>
<dbReference type="NCBIfam" id="NF002032">
    <property type="entry name" value="PRK00856.1"/>
    <property type="match status" value="1"/>
</dbReference>
<protein>
    <recommendedName>
        <fullName evidence="3">aspartate carbamoyltransferase</fullName>
        <ecNumber evidence="3">2.1.3.2</ecNumber>
    </recommendedName>
</protein>
<dbReference type="GO" id="GO:0006207">
    <property type="term" value="P:'de novo' pyrimidine nucleobase biosynthetic process"/>
    <property type="evidence" value="ECO:0007669"/>
    <property type="project" value="InterPro"/>
</dbReference>
<keyword evidence="5" id="KW-0665">Pyrimidine biosynthesis</keyword>
<dbReference type="GO" id="GO:0006520">
    <property type="term" value="P:amino acid metabolic process"/>
    <property type="evidence" value="ECO:0007669"/>
    <property type="project" value="InterPro"/>
</dbReference>
<sequence length="316" mass="34324">MKHLLSTHDLSVDDIVGMLDVADHMVQVNARQLPKVPALRGRTIASVFFEDSTRTRLSFETAAKRLSADVMTFMASSSSLNKGESLRDTIETLSAMGIDALVIRHKSSGVPQQISQWTNASIINAGDGWHQHPTQALLDAYTVTREFGSPASLAGRSIAIVGDIKHSRVARSNIDVFTRLGATVILVAPSHLLPADVESWGVEVSGSIDEVVGRVDVLYMLRMQLERMESGNVGSLREYSERYALTQSRVDQMGVGSILMHPGPMNRGVEIMIDPSEFSGSRILQQVSYGVSVRMAVLFTLLGNGSMSVLGQGVEQ</sequence>
<comment type="catalytic activity">
    <reaction evidence="7">
        <text>carbamoyl phosphate + L-aspartate = N-carbamoyl-L-aspartate + phosphate + H(+)</text>
        <dbReference type="Rhea" id="RHEA:20013"/>
        <dbReference type="ChEBI" id="CHEBI:15378"/>
        <dbReference type="ChEBI" id="CHEBI:29991"/>
        <dbReference type="ChEBI" id="CHEBI:32814"/>
        <dbReference type="ChEBI" id="CHEBI:43474"/>
        <dbReference type="ChEBI" id="CHEBI:58228"/>
        <dbReference type="EC" id="2.1.3.2"/>
    </reaction>
</comment>
<dbReference type="PANTHER" id="PTHR45753:SF6">
    <property type="entry name" value="ASPARTATE CARBAMOYLTRANSFERASE"/>
    <property type="match status" value="1"/>
</dbReference>
<dbReference type="PROSITE" id="PS00097">
    <property type="entry name" value="CARBAMOYLTRANSFERASE"/>
    <property type="match status" value="1"/>
</dbReference>
<feature type="domain" description="Aspartate/ornithine carbamoyltransferase carbamoyl-P binding" evidence="9">
    <location>
        <begin position="2"/>
        <end position="144"/>
    </location>
</feature>
<evidence type="ECO:0000259" key="8">
    <source>
        <dbReference type="Pfam" id="PF00185"/>
    </source>
</evidence>
<comment type="function">
    <text evidence="6">Catalyzes the condensation of carbamoyl phosphate and aspartate to form carbamoyl aspartate and inorganic phosphate, the committed step in the de novo pyrimidine nucleotide biosynthesis pathway.</text>
</comment>
<dbReference type="InterPro" id="IPR036901">
    <property type="entry name" value="Asp/Orn_carbamoylTrfase_sf"/>
</dbReference>
<dbReference type="InterPro" id="IPR006132">
    <property type="entry name" value="Asp/Orn_carbamoyltranf_P-bd"/>
</dbReference>
<organism evidence="10">
    <name type="scientific">freshwater metagenome</name>
    <dbReference type="NCBI Taxonomy" id="449393"/>
    <lineage>
        <taxon>unclassified sequences</taxon>
        <taxon>metagenomes</taxon>
        <taxon>ecological metagenomes</taxon>
    </lineage>
</organism>
<dbReference type="Gene3D" id="3.40.50.1370">
    <property type="entry name" value="Aspartate/ornithine carbamoyltransferase"/>
    <property type="match status" value="2"/>
</dbReference>
<dbReference type="NCBIfam" id="TIGR00670">
    <property type="entry name" value="asp_carb_tr"/>
    <property type="match status" value="1"/>
</dbReference>
<name>A0A6J6CIM3_9ZZZZ</name>
<dbReference type="Pfam" id="PF00185">
    <property type="entry name" value="OTCace"/>
    <property type="match status" value="1"/>
</dbReference>
<feature type="domain" description="Aspartate/ornithine carbamoyltransferase Asp/Orn-binding" evidence="8">
    <location>
        <begin position="155"/>
        <end position="300"/>
    </location>
</feature>
<evidence type="ECO:0000256" key="5">
    <source>
        <dbReference type="ARBA" id="ARBA00022975"/>
    </source>
</evidence>
<comment type="similarity">
    <text evidence="2">Belongs to the aspartate/ornithine carbamoyltransferase superfamily. ATCase family.</text>
</comment>
<proteinExistence type="inferred from homology"/>
<evidence type="ECO:0000256" key="1">
    <source>
        <dbReference type="ARBA" id="ARBA00004852"/>
    </source>
</evidence>
<dbReference type="InterPro" id="IPR002082">
    <property type="entry name" value="Asp_carbamoyltransf"/>
</dbReference>
<reference evidence="10" key="1">
    <citation type="submission" date="2020-05" db="EMBL/GenBank/DDBJ databases">
        <authorList>
            <person name="Chiriac C."/>
            <person name="Salcher M."/>
            <person name="Ghai R."/>
            <person name="Kavagutti S V."/>
        </authorList>
    </citation>
    <scope>NUCLEOTIDE SEQUENCE</scope>
</reference>
<dbReference type="PRINTS" id="PR00101">
    <property type="entry name" value="ATCASE"/>
</dbReference>
<dbReference type="AlphaFoldDB" id="A0A6J6CIM3"/>
<dbReference type="UniPathway" id="UPA00070">
    <property type="reaction ID" value="UER00116"/>
</dbReference>
<gene>
    <name evidence="10" type="ORF">UFOPK1572_00182</name>
</gene>
<evidence type="ECO:0000259" key="9">
    <source>
        <dbReference type="Pfam" id="PF02729"/>
    </source>
</evidence>
<dbReference type="Pfam" id="PF02729">
    <property type="entry name" value="OTCace_N"/>
    <property type="match status" value="1"/>
</dbReference>
<dbReference type="EMBL" id="CAEZTC010000012">
    <property type="protein sequence ID" value="CAB4551261.1"/>
    <property type="molecule type" value="Genomic_DNA"/>
</dbReference>
<dbReference type="GO" id="GO:0044205">
    <property type="term" value="P:'de novo' UMP biosynthetic process"/>
    <property type="evidence" value="ECO:0007669"/>
    <property type="project" value="UniProtKB-UniPathway"/>
</dbReference>
<dbReference type="GO" id="GO:0016597">
    <property type="term" value="F:amino acid binding"/>
    <property type="evidence" value="ECO:0007669"/>
    <property type="project" value="InterPro"/>
</dbReference>
<evidence type="ECO:0000313" key="10">
    <source>
        <dbReference type="EMBL" id="CAB4551261.1"/>
    </source>
</evidence>
<evidence type="ECO:0000256" key="6">
    <source>
        <dbReference type="ARBA" id="ARBA00043884"/>
    </source>
</evidence>
<dbReference type="PRINTS" id="PR00100">
    <property type="entry name" value="AOTCASE"/>
</dbReference>
<evidence type="ECO:0000256" key="7">
    <source>
        <dbReference type="ARBA" id="ARBA00048859"/>
    </source>
</evidence>
<dbReference type="SUPFAM" id="SSF53671">
    <property type="entry name" value="Aspartate/ornithine carbamoyltransferase"/>
    <property type="match status" value="1"/>
</dbReference>
<comment type="pathway">
    <text evidence="1">Pyrimidine metabolism; UMP biosynthesis via de novo pathway; (S)-dihydroorotate from bicarbonate: step 2/3.</text>
</comment>
<dbReference type="InterPro" id="IPR006130">
    <property type="entry name" value="Asp/Orn_carbamoylTrfase"/>
</dbReference>
<dbReference type="InterPro" id="IPR006131">
    <property type="entry name" value="Asp_carbamoyltransf_Asp/Orn-bd"/>
</dbReference>
<dbReference type="HAMAP" id="MF_00001">
    <property type="entry name" value="Asp_carb_tr"/>
    <property type="match status" value="1"/>
</dbReference>
<dbReference type="EC" id="2.1.3.2" evidence="3"/>